<dbReference type="GO" id="GO:0042597">
    <property type="term" value="C:periplasmic space"/>
    <property type="evidence" value="ECO:0007669"/>
    <property type="project" value="UniProtKB-SubCell"/>
</dbReference>
<evidence type="ECO:0000256" key="5">
    <source>
        <dbReference type="ARBA" id="ARBA00049629"/>
    </source>
</evidence>
<proteinExistence type="inferred from homology"/>
<evidence type="ECO:0000256" key="1">
    <source>
        <dbReference type="ARBA" id="ARBA00004418"/>
    </source>
</evidence>
<comment type="function">
    <text evidence="5">Part of a binding-protein-dependent transport system for a sugar.</text>
</comment>
<dbReference type="AlphaFoldDB" id="A0A3S0IE78"/>
<keyword evidence="9" id="KW-1185">Reference proteome</keyword>
<dbReference type="Proteomes" id="UP000277007">
    <property type="component" value="Unassembled WGS sequence"/>
</dbReference>
<sequence length="426" mass="44805">MGFLSRVIGSCTRRRVASVACAALLSANPALAASDVSVLHFWTSGGEAKALNILKSDLTGKGVGWKDEPVAGGGGGNAKTVLRARIAAGDPPTAMLMLGQDIIDWAREGLLGNLNDVAAASRWDEVLPKLVQDFVKVDGVYVSVPTNIHRVNMLWASKAAFDKIGATLPTSWEEFNALAPKFQAAGIVPLAHGGQPWQDLTLFENVVLGVGGVPFYRKALVEGDLAALDSPTMLAVFDQMRRLRGMVDANFSGRDWNLATAMVIRGEAAMQIMGDWAKGEFTAAGKAAGRDFLCVPAPGSAKDFSFLINSFSMFSQTDPAKRQAQAAFANVIMDPANQLAFSVAKGAIPPRRDVPTVGLDSCGQATAADLVAAQPADRAVPTFAFGHAAPAALVGAVSDVVTQHFNSKMSSQDAVKRLVASVKAVR</sequence>
<dbReference type="OrthoDB" id="9798191at2"/>
<comment type="subcellular location">
    <subcellularLocation>
        <location evidence="1">Periplasm</location>
    </subcellularLocation>
</comment>
<keyword evidence="4 7" id="KW-0732">Signal</keyword>
<evidence type="ECO:0000313" key="9">
    <source>
        <dbReference type="Proteomes" id="UP000277007"/>
    </source>
</evidence>
<comment type="similarity">
    <text evidence="2">Belongs to the bacterial solute-binding protein 1 family.</text>
</comment>
<evidence type="ECO:0000256" key="4">
    <source>
        <dbReference type="ARBA" id="ARBA00022729"/>
    </source>
</evidence>
<keyword evidence="3" id="KW-0813">Transport</keyword>
<reference evidence="8 9" key="1">
    <citation type="submission" date="2018-12" db="EMBL/GenBank/DDBJ databases">
        <authorList>
            <person name="Yang Y."/>
        </authorList>
    </citation>
    <scope>NUCLEOTIDE SEQUENCE [LARGE SCALE GENOMIC DNA]</scope>
    <source>
        <strain evidence="8 9">L-25-5w-1</strain>
    </source>
</reference>
<name>A0A3S0IE78_9PROT</name>
<evidence type="ECO:0000256" key="6">
    <source>
        <dbReference type="ARBA" id="ARBA00049753"/>
    </source>
</evidence>
<dbReference type="InterPro" id="IPR006059">
    <property type="entry name" value="SBP"/>
</dbReference>
<comment type="caution">
    <text evidence="8">The sequence shown here is derived from an EMBL/GenBank/DDBJ whole genome shotgun (WGS) entry which is preliminary data.</text>
</comment>
<protein>
    <recommendedName>
        <fullName evidence="6">Probable sugar-binding periplasmic protein</fullName>
    </recommendedName>
</protein>
<evidence type="ECO:0000256" key="7">
    <source>
        <dbReference type="SAM" id="SignalP"/>
    </source>
</evidence>
<dbReference type="InterPro" id="IPR050490">
    <property type="entry name" value="Bact_solute-bd_prot1"/>
</dbReference>
<evidence type="ECO:0000313" key="8">
    <source>
        <dbReference type="EMBL" id="RTR18841.1"/>
    </source>
</evidence>
<dbReference type="SUPFAM" id="SSF53850">
    <property type="entry name" value="Periplasmic binding protein-like II"/>
    <property type="match status" value="1"/>
</dbReference>
<evidence type="ECO:0000256" key="2">
    <source>
        <dbReference type="ARBA" id="ARBA00008520"/>
    </source>
</evidence>
<feature type="chain" id="PRO_5018765528" description="Probable sugar-binding periplasmic protein" evidence="7">
    <location>
        <begin position="33"/>
        <end position="426"/>
    </location>
</feature>
<accession>A0A3S0IE78</accession>
<evidence type="ECO:0000256" key="3">
    <source>
        <dbReference type="ARBA" id="ARBA00022448"/>
    </source>
</evidence>
<dbReference type="PANTHER" id="PTHR43649:SF28">
    <property type="entry name" value="BINDING PROTEIN COMPONENT OF ABC SUGAR TRANSPORTER-RELATED"/>
    <property type="match status" value="1"/>
</dbReference>
<feature type="signal peptide" evidence="7">
    <location>
        <begin position="1"/>
        <end position="32"/>
    </location>
</feature>
<dbReference type="Gene3D" id="3.40.190.10">
    <property type="entry name" value="Periplasmic binding protein-like II"/>
    <property type="match status" value="2"/>
</dbReference>
<dbReference type="EMBL" id="RXMA01000013">
    <property type="protein sequence ID" value="RTR18841.1"/>
    <property type="molecule type" value="Genomic_DNA"/>
</dbReference>
<dbReference type="PANTHER" id="PTHR43649">
    <property type="entry name" value="ARABINOSE-BINDING PROTEIN-RELATED"/>
    <property type="match status" value="1"/>
</dbReference>
<dbReference type="Pfam" id="PF01547">
    <property type="entry name" value="SBP_bac_1"/>
    <property type="match status" value="1"/>
</dbReference>
<gene>
    <name evidence="8" type="ORF">EJ903_14475</name>
</gene>
<organism evidence="8 9">
    <name type="scientific">Azospirillum griseum</name>
    <dbReference type="NCBI Taxonomy" id="2496639"/>
    <lineage>
        <taxon>Bacteria</taxon>
        <taxon>Pseudomonadati</taxon>
        <taxon>Pseudomonadota</taxon>
        <taxon>Alphaproteobacteria</taxon>
        <taxon>Rhodospirillales</taxon>
        <taxon>Azospirillaceae</taxon>
        <taxon>Azospirillum</taxon>
    </lineage>
</organism>